<dbReference type="Pfam" id="PF03372">
    <property type="entry name" value="Exo_endo_phos"/>
    <property type="match status" value="1"/>
</dbReference>
<feature type="domain" description="Endonuclease/exonuclease/phosphatase" evidence="1">
    <location>
        <begin position="4"/>
        <end position="193"/>
    </location>
</feature>
<dbReference type="GO" id="GO:0003824">
    <property type="term" value="F:catalytic activity"/>
    <property type="evidence" value="ECO:0007669"/>
    <property type="project" value="InterPro"/>
</dbReference>
<dbReference type="InterPro" id="IPR036691">
    <property type="entry name" value="Endo/exonu/phosph_ase_sf"/>
</dbReference>
<dbReference type="Gene3D" id="3.60.10.10">
    <property type="entry name" value="Endonuclease/exonuclease/phosphatase"/>
    <property type="match status" value="1"/>
</dbReference>
<dbReference type="KEGG" id="dcr:108194672"/>
<dbReference type="SUPFAM" id="SSF56219">
    <property type="entry name" value="DNase I-like"/>
    <property type="match status" value="1"/>
</dbReference>
<reference evidence="2" key="1">
    <citation type="journal article" date="2016" name="Nat. Genet.">
        <title>A high-quality carrot genome assembly provides new insights into carotenoid accumulation and asterid genome evolution.</title>
        <authorList>
            <person name="Iorizzo M."/>
            <person name="Ellison S."/>
            <person name="Senalik D."/>
            <person name="Zeng P."/>
            <person name="Satapoomin P."/>
            <person name="Huang J."/>
            <person name="Bowman M."/>
            <person name="Iovene M."/>
            <person name="Sanseverino W."/>
            <person name="Cavagnaro P."/>
            <person name="Yildiz M."/>
            <person name="Macko-Podgorni A."/>
            <person name="Moranska E."/>
            <person name="Grzebelus E."/>
            <person name="Grzebelus D."/>
            <person name="Ashrafi H."/>
            <person name="Zheng Z."/>
            <person name="Cheng S."/>
            <person name="Spooner D."/>
            <person name="Van Deynze A."/>
            <person name="Simon P."/>
        </authorList>
    </citation>
    <scope>NUCLEOTIDE SEQUENCE</scope>
    <source>
        <tissue evidence="2">Leaf</tissue>
    </source>
</reference>
<gene>
    <name evidence="2" type="ORF">DCAR_0728198</name>
</gene>
<reference evidence="2" key="2">
    <citation type="submission" date="2022-03" db="EMBL/GenBank/DDBJ databases">
        <title>Draft title - Genomic analysis of global carrot germplasm unveils the trajectory of domestication and the origin of high carotenoid orange carrot.</title>
        <authorList>
            <person name="Iorizzo M."/>
            <person name="Ellison S."/>
            <person name="Senalik D."/>
            <person name="Macko-Podgorni A."/>
            <person name="Grzebelus D."/>
            <person name="Bostan H."/>
            <person name="Rolling W."/>
            <person name="Curaba J."/>
            <person name="Simon P."/>
        </authorList>
    </citation>
    <scope>NUCLEOTIDE SEQUENCE</scope>
    <source>
        <tissue evidence="2">Leaf</tissue>
    </source>
</reference>
<dbReference type="EMBL" id="CP093349">
    <property type="protein sequence ID" value="WOH08750.1"/>
    <property type="molecule type" value="Genomic_DNA"/>
</dbReference>
<dbReference type="Proteomes" id="UP000077755">
    <property type="component" value="Chromosome 7"/>
</dbReference>
<proteinExistence type="predicted"/>
<accession>A0AAF1B775</accession>
<evidence type="ECO:0000259" key="1">
    <source>
        <dbReference type="Pfam" id="PF03372"/>
    </source>
</evidence>
<dbReference type="PANTHER" id="PTHR33710:SF71">
    <property type="entry name" value="ENDONUCLEASE_EXONUCLEASE_PHOSPHATASE DOMAIN-CONTAINING PROTEIN"/>
    <property type="match status" value="1"/>
</dbReference>
<dbReference type="InterPro" id="IPR005135">
    <property type="entry name" value="Endo/exonuclease/phosphatase"/>
</dbReference>
<keyword evidence="3" id="KW-1185">Reference proteome</keyword>
<dbReference type="AlphaFoldDB" id="A0AAF1B775"/>
<evidence type="ECO:0000313" key="3">
    <source>
        <dbReference type="Proteomes" id="UP000077755"/>
    </source>
</evidence>
<evidence type="ECO:0000313" key="2">
    <source>
        <dbReference type="EMBL" id="WOH08750.1"/>
    </source>
</evidence>
<organism evidence="2 3">
    <name type="scientific">Daucus carota subsp. sativus</name>
    <name type="common">Carrot</name>
    <dbReference type="NCBI Taxonomy" id="79200"/>
    <lineage>
        <taxon>Eukaryota</taxon>
        <taxon>Viridiplantae</taxon>
        <taxon>Streptophyta</taxon>
        <taxon>Embryophyta</taxon>
        <taxon>Tracheophyta</taxon>
        <taxon>Spermatophyta</taxon>
        <taxon>Magnoliopsida</taxon>
        <taxon>eudicotyledons</taxon>
        <taxon>Gunneridae</taxon>
        <taxon>Pentapetalae</taxon>
        <taxon>asterids</taxon>
        <taxon>campanulids</taxon>
        <taxon>Apiales</taxon>
        <taxon>Apiaceae</taxon>
        <taxon>Apioideae</taxon>
        <taxon>Scandiceae</taxon>
        <taxon>Daucinae</taxon>
        <taxon>Daucus</taxon>
        <taxon>Daucus sect. Daucus</taxon>
    </lineage>
</organism>
<dbReference type="PANTHER" id="PTHR33710">
    <property type="entry name" value="BNAC02G09200D PROTEIN"/>
    <property type="match status" value="1"/>
</dbReference>
<sequence length="225" mass="25785">MVHLQETKIKQWSTREITSLGLGSDVKWVESPANGMSGGILTLWRDEAFILSHQRSAANWILVRGSSNFVVGGIAFLNVYAPQATAEKRKLWEELLDIILTLKEKYIMVIGDFNAVRKATERVNCIHRKLDSELFHNFITSSGLIEVPFINSDFTWYGPDAKASKLDRVLVSSAWFLDGDWLVHADNRCTSDHKPIIFKSANRDWGPKSFKFFNCWLQEEDLRSY</sequence>
<name>A0AAF1B775_DAUCS</name>
<protein>
    <recommendedName>
        <fullName evidence="1">Endonuclease/exonuclease/phosphatase domain-containing protein</fullName>
    </recommendedName>
</protein>